<feature type="domain" description="Protein kinase" evidence="2">
    <location>
        <begin position="332"/>
        <end position="537"/>
    </location>
</feature>
<name>D8SZ26_SELML</name>
<dbReference type="InterPro" id="IPR000719">
    <property type="entry name" value="Prot_kinase_dom"/>
</dbReference>
<sequence length="537" mass="60373">MEGERLLTDWELSQSPFPELPIRGSQHRSQVPICPITFQVLRPWPRFEEEVAAMAHDLDNQAHRNQDPALFIEPLDEPGDEVGVRVPLEAYIFPQTNKLAARLGLAFRYKQNGSGRGLSFSDLLILDSSQGQPTGARKMLSQRVFGNGGAKGVSLAGYTSLDELLRDDSVKQVIQQLYGDMILDETKYGFITEYNSTVFFRRVVGTQALECSPVVRVNEAPIEKFLFVLHQAEMDKNMKPDFSRTVVKDTSLGDYHVLQKFAMSEGFSVKRSFEFVTNSRDLTQSKPKRRLVYNSQGIVRVDDNMVDVMDNMVDNFELAINKLPTIDMEELGVTGAVIGFGKYGNVIEGKAPDGTKLALKLFDLRANEAWDAAFQEFRVYRRLKSLQGLHVPRLIALGRIAHTSIISLVLTDEAGSDVVQELQGRQGMLVRKKIVQALSEIHSLMVLHNDVKLSNILWSGGDAKFIDFDASILNPPMFSYKRLEEIESLENQLDEEFDGKDLKLLNLLLQAESLDRITVKNSALLSSSSTPDKWKLN</sequence>
<reference evidence="3 4" key="1">
    <citation type="journal article" date="2011" name="Science">
        <title>The Selaginella genome identifies genetic changes associated with the evolution of vascular plants.</title>
        <authorList>
            <person name="Banks J.A."/>
            <person name="Nishiyama T."/>
            <person name="Hasebe M."/>
            <person name="Bowman J.L."/>
            <person name="Gribskov M."/>
            <person name="dePamphilis C."/>
            <person name="Albert V.A."/>
            <person name="Aono N."/>
            <person name="Aoyama T."/>
            <person name="Ambrose B.A."/>
            <person name="Ashton N.W."/>
            <person name="Axtell M.J."/>
            <person name="Barker E."/>
            <person name="Barker M.S."/>
            <person name="Bennetzen J.L."/>
            <person name="Bonawitz N.D."/>
            <person name="Chapple C."/>
            <person name="Cheng C."/>
            <person name="Correa L.G."/>
            <person name="Dacre M."/>
            <person name="DeBarry J."/>
            <person name="Dreyer I."/>
            <person name="Elias M."/>
            <person name="Engstrom E.M."/>
            <person name="Estelle M."/>
            <person name="Feng L."/>
            <person name="Finet C."/>
            <person name="Floyd S.K."/>
            <person name="Frommer W.B."/>
            <person name="Fujita T."/>
            <person name="Gramzow L."/>
            <person name="Gutensohn M."/>
            <person name="Harholt J."/>
            <person name="Hattori M."/>
            <person name="Heyl A."/>
            <person name="Hirai T."/>
            <person name="Hiwatashi Y."/>
            <person name="Ishikawa M."/>
            <person name="Iwata M."/>
            <person name="Karol K.G."/>
            <person name="Koehler B."/>
            <person name="Kolukisaoglu U."/>
            <person name="Kubo M."/>
            <person name="Kurata T."/>
            <person name="Lalonde S."/>
            <person name="Li K."/>
            <person name="Li Y."/>
            <person name="Litt A."/>
            <person name="Lyons E."/>
            <person name="Manning G."/>
            <person name="Maruyama T."/>
            <person name="Michael T.P."/>
            <person name="Mikami K."/>
            <person name="Miyazaki S."/>
            <person name="Morinaga S."/>
            <person name="Murata T."/>
            <person name="Mueller-Roeber B."/>
            <person name="Nelson D.R."/>
            <person name="Obara M."/>
            <person name="Oguri Y."/>
            <person name="Olmstead R.G."/>
            <person name="Onodera N."/>
            <person name="Petersen B.L."/>
            <person name="Pils B."/>
            <person name="Prigge M."/>
            <person name="Rensing S.A."/>
            <person name="Riano-Pachon D.M."/>
            <person name="Roberts A.W."/>
            <person name="Sato Y."/>
            <person name="Scheller H.V."/>
            <person name="Schulz B."/>
            <person name="Schulz C."/>
            <person name="Shakirov E.V."/>
            <person name="Shibagaki N."/>
            <person name="Shinohara N."/>
            <person name="Shippen D.E."/>
            <person name="Soerensen I."/>
            <person name="Sotooka R."/>
            <person name="Sugimoto N."/>
            <person name="Sugita M."/>
            <person name="Sumikawa N."/>
            <person name="Tanurdzic M."/>
            <person name="Theissen G."/>
            <person name="Ulvskov P."/>
            <person name="Wakazuki S."/>
            <person name="Weng J.K."/>
            <person name="Willats W.W."/>
            <person name="Wipf D."/>
            <person name="Wolf P.G."/>
            <person name="Yang L."/>
            <person name="Zimmer A.D."/>
            <person name="Zhu Q."/>
            <person name="Mitros T."/>
            <person name="Hellsten U."/>
            <person name="Loque D."/>
            <person name="Otillar R."/>
            <person name="Salamov A."/>
            <person name="Schmutz J."/>
            <person name="Shapiro H."/>
            <person name="Lindquist E."/>
            <person name="Lucas S."/>
            <person name="Rokhsar D."/>
            <person name="Grigoriev I.V."/>
        </authorList>
    </citation>
    <scope>NUCLEOTIDE SEQUENCE [LARGE SCALE GENOMIC DNA]</scope>
</reference>
<gene>
    <name evidence="3" type="ORF">SELMODRAFT_427270</name>
</gene>
<dbReference type="Proteomes" id="UP000001514">
    <property type="component" value="Unassembled WGS sequence"/>
</dbReference>
<dbReference type="HOGENOM" id="CLU_507545_0_0_1"/>
<keyword evidence="4" id="KW-1185">Reference proteome</keyword>
<organism evidence="4">
    <name type="scientific">Selaginella moellendorffii</name>
    <name type="common">Spikemoss</name>
    <dbReference type="NCBI Taxonomy" id="88036"/>
    <lineage>
        <taxon>Eukaryota</taxon>
        <taxon>Viridiplantae</taxon>
        <taxon>Streptophyta</taxon>
        <taxon>Embryophyta</taxon>
        <taxon>Tracheophyta</taxon>
        <taxon>Lycopodiopsida</taxon>
        <taxon>Selaginellales</taxon>
        <taxon>Selaginellaceae</taxon>
        <taxon>Selaginella</taxon>
    </lineage>
</organism>
<dbReference type="GO" id="GO:0005524">
    <property type="term" value="F:ATP binding"/>
    <property type="evidence" value="ECO:0007669"/>
    <property type="project" value="UniProtKB-UniRule"/>
</dbReference>
<dbReference type="PANTHER" id="PTHR37171:SF1">
    <property type="entry name" value="SERINE_THREONINE-PROTEIN KINASE YRZF-RELATED"/>
    <property type="match status" value="1"/>
</dbReference>
<feature type="binding site" evidence="1">
    <location>
        <position position="360"/>
    </location>
    <ligand>
        <name>ATP</name>
        <dbReference type="ChEBI" id="CHEBI:30616"/>
    </ligand>
</feature>
<dbReference type="GO" id="GO:0004672">
    <property type="term" value="F:protein kinase activity"/>
    <property type="evidence" value="ECO:0007669"/>
    <property type="project" value="InterPro"/>
</dbReference>
<dbReference type="Pfam" id="PF00069">
    <property type="entry name" value="Pkinase"/>
    <property type="match status" value="1"/>
</dbReference>
<protein>
    <recommendedName>
        <fullName evidence="2">Protein kinase domain-containing protein</fullName>
    </recommendedName>
</protein>
<dbReference type="STRING" id="88036.D8SZ26"/>
<accession>D8SZ26</accession>
<dbReference type="eggNOG" id="ENOG502RRG1">
    <property type="taxonomic scope" value="Eukaryota"/>
</dbReference>
<dbReference type="Gene3D" id="1.10.510.10">
    <property type="entry name" value="Transferase(Phosphotransferase) domain 1"/>
    <property type="match status" value="1"/>
</dbReference>
<evidence type="ECO:0000256" key="1">
    <source>
        <dbReference type="PROSITE-ProRule" id="PRU10141"/>
    </source>
</evidence>
<dbReference type="InterPro" id="IPR011009">
    <property type="entry name" value="Kinase-like_dom_sf"/>
</dbReference>
<dbReference type="PROSITE" id="PS00107">
    <property type="entry name" value="PROTEIN_KINASE_ATP"/>
    <property type="match status" value="1"/>
</dbReference>
<keyword evidence="1" id="KW-0067">ATP-binding</keyword>
<dbReference type="SMART" id="SM00220">
    <property type="entry name" value="S_TKc"/>
    <property type="match status" value="1"/>
</dbReference>
<dbReference type="SUPFAM" id="SSF56112">
    <property type="entry name" value="Protein kinase-like (PK-like)"/>
    <property type="match status" value="1"/>
</dbReference>
<dbReference type="PROSITE" id="PS50011">
    <property type="entry name" value="PROTEIN_KINASE_DOM"/>
    <property type="match status" value="1"/>
</dbReference>
<evidence type="ECO:0000259" key="2">
    <source>
        <dbReference type="PROSITE" id="PS50011"/>
    </source>
</evidence>
<dbReference type="Gramene" id="EFJ10326">
    <property type="protein sequence ID" value="EFJ10326"/>
    <property type="gene ID" value="SELMODRAFT_427270"/>
</dbReference>
<evidence type="ECO:0000313" key="3">
    <source>
        <dbReference type="EMBL" id="EFJ10326.1"/>
    </source>
</evidence>
<dbReference type="EMBL" id="GL377654">
    <property type="protein sequence ID" value="EFJ10326.1"/>
    <property type="molecule type" value="Genomic_DNA"/>
</dbReference>
<evidence type="ECO:0000313" key="4">
    <source>
        <dbReference type="Proteomes" id="UP000001514"/>
    </source>
</evidence>
<keyword evidence="1" id="KW-0547">Nucleotide-binding</keyword>
<dbReference type="AlphaFoldDB" id="D8SZ26"/>
<dbReference type="KEGG" id="smo:SELMODRAFT_427270"/>
<dbReference type="InterPro" id="IPR052396">
    <property type="entry name" value="Meiotic_Drive_Suppr_Kinase"/>
</dbReference>
<proteinExistence type="predicted"/>
<dbReference type="PANTHER" id="PTHR37171">
    <property type="entry name" value="SERINE/THREONINE-PROTEIN KINASE YRZF-RELATED"/>
    <property type="match status" value="1"/>
</dbReference>
<dbReference type="InterPro" id="IPR017441">
    <property type="entry name" value="Protein_kinase_ATP_BS"/>
</dbReference>
<dbReference type="OMA" id="WPRFEEE"/>
<dbReference type="InParanoid" id="D8SZ26"/>